<feature type="region of interest" description="Disordered" evidence="1">
    <location>
        <begin position="1"/>
        <end position="81"/>
    </location>
</feature>
<dbReference type="KEGG" id="acm:AciX9_1367"/>
<feature type="compositionally biased region" description="Low complexity" evidence="1">
    <location>
        <begin position="50"/>
        <end position="61"/>
    </location>
</feature>
<organism evidence="3">
    <name type="scientific">Granulicella tundricola (strain ATCC BAA-1859 / DSM 23138 / MP5ACTX9)</name>
    <dbReference type="NCBI Taxonomy" id="1198114"/>
    <lineage>
        <taxon>Bacteria</taxon>
        <taxon>Pseudomonadati</taxon>
        <taxon>Acidobacteriota</taxon>
        <taxon>Terriglobia</taxon>
        <taxon>Terriglobales</taxon>
        <taxon>Acidobacteriaceae</taxon>
        <taxon>Granulicella</taxon>
    </lineage>
</organism>
<dbReference type="STRING" id="1198114.AciX9_1367"/>
<dbReference type="HOGENOM" id="CLU_2569058_0_0_0"/>
<evidence type="ECO:0000313" key="3">
    <source>
        <dbReference type="Proteomes" id="UP000000343"/>
    </source>
</evidence>
<reference evidence="3" key="1">
    <citation type="submission" date="2011-01" db="EMBL/GenBank/DDBJ databases">
        <title>Complete sequence of chromosome of Acidobacterium sp. MP5ACTX9.</title>
        <authorList>
            <consortium name="US DOE Joint Genome Institute"/>
            <person name="Lucas S."/>
            <person name="Copeland A."/>
            <person name="Lapidus A."/>
            <person name="Cheng J.-F."/>
            <person name="Goodwin L."/>
            <person name="Pitluck S."/>
            <person name="Teshima H."/>
            <person name="Detter J.C."/>
            <person name="Han C."/>
            <person name="Tapia R."/>
            <person name="Land M."/>
            <person name="Hauser L."/>
            <person name="Kyrpides N."/>
            <person name="Ivanova N."/>
            <person name="Ovchinnikova G."/>
            <person name="Pagani I."/>
            <person name="Rawat S.R."/>
            <person name="Mannisto M."/>
            <person name="Haggblom M.M."/>
            <person name="Woyke T."/>
        </authorList>
    </citation>
    <scope>NUCLEOTIDE SEQUENCE [LARGE SCALE GENOMIC DNA]</scope>
    <source>
        <strain evidence="3">MP5ACTX9</strain>
    </source>
</reference>
<dbReference type="AlphaFoldDB" id="E8WVH9"/>
<sequence>MAEPASTCSDSECFTPPEQGGQEQPPQLNHPSPNVRKSHKKDMDKLSEMAASVKSAAASAKTPEDAKRLTALSEIMEHPTA</sequence>
<keyword evidence="3" id="KW-1185">Reference proteome</keyword>
<evidence type="ECO:0000313" key="2">
    <source>
        <dbReference type="EMBL" id="ADW68427.1"/>
    </source>
</evidence>
<feature type="compositionally biased region" description="Polar residues" evidence="1">
    <location>
        <begin position="1"/>
        <end position="12"/>
    </location>
</feature>
<feature type="compositionally biased region" description="Low complexity" evidence="1">
    <location>
        <begin position="16"/>
        <end position="27"/>
    </location>
</feature>
<dbReference type="Proteomes" id="UP000000343">
    <property type="component" value="Chromosome"/>
</dbReference>
<accession>E8WVH9</accession>
<proteinExistence type="predicted"/>
<dbReference type="PaxDb" id="1198114-AciX9_1367"/>
<dbReference type="EMBL" id="CP002480">
    <property type="protein sequence ID" value="ADW68427.1"/>
    <property type="molecule type" value="Genomic_DNA"/>
</dbReference>
<protein>
    <submittedName>
        <fullName evidence="2">Uncharacterized protein</fullName>
    </submittedName>
</protein>
<evidence type="ECO:0000256" key="1">
    <source>
        <dbReference type="SAM" id="MobiDB-lite"/>
    </source>
</evidence>
<gene>
    <name evidence="2" type="ordered locus">AciX9_1367</name>
</gene>
<name>E8WVH9_GRATM</name>